<dbReference type="PANTHER" id="PTHR42188:SF1">
    <property type="entry name" value="23S RRNA-SPECIFIC ENDONUCLEASE VAPC20"/>
    <property type="match status" value="1"/>
</dbReference>
<dbReference type="InterPro" id="IPR029060">
    <property type="entry name" value="PIN-like_dom_sf"/>
</dbReference>
<gene>
    <name evidence="2" type="ORF">VB774_10475</name>
</gene>
<dbReference type="Gene3D" id="3.40.50.1010">
    <property type="entry name" value="5'-nuclease"/>
    <property type="match status" value="1"/>
</dbReference>
<dbReference type="EMBL" id="JAYGIE010000053">
    <property type="protein sequence ID" value="MEA5478044.1"/>
    <property type="molecule type" value="Genomic_DNA"/>
</dbReference>
<name>A0ABU5TII9_9CYAN</name>
<accession>A0ABU5TII9</accession>
<dbReference type="PANTHER" id="PTHR42188">
    <property type="entry name" value="23S RRNA-SPECIFIC ENDONUCLEASE VAPC20"/>
    <property type="match status" value="1"/>
</dbReference>
<reference evidence="2 3" key="1">
    <citation type="submission" date="2023-12" db="EMBL/GenBank/DDBJ databases">
        <title>Baltic Sea Cyanobacteria.</title>
        <authorList>
            <person name="Delbaje E."/>
            <person name="Fewer D.P."/>
            <person name="Shishido T.K."/>
        </authorList>
    </citation>
    <scope>NUCLEOTIDE SEQUENCE [LARGE SCALE GENOMIC DNA]</scope>
    <source>
        <strain evidence="2 3">UHCC 0370</strain>
    </source>
</reference>
<dbReference type="SUPFAM" id="SSF88723">
    <property type="entry name" value="PIN domain-like"/>
    <property type="match status" value="1"/>
</dbReference>
<sequence length="135" mass="15653">MKTIFGDTCYWIALLFPKDQWHQKAMICSRIYADDKIVTTDGVIDEVLNYASIRGSLMRQKALAMCTQMLREPSIQVVSYTPELRKLGFELYENRPDKGYSLTDCISMVVMRENNILEVLTADRHFQQEGFAFLL</sequence>
<feature type="domain" description="PIN" evidence="1">
    <location>
        <begin position="5"/>
        <end position="128"/>
    </location>
</feature>
<dbReference type="InterPro" id="IPR039018">
    <property type="entry name" value="VapC20-like"/>
</dbReference>
<evidence type="ECO:0000313" key="3">
    <source>
        <dbReference type="Proteomes" id="UP001301388"/>
    </source>
</evidence>
<protein>
    <submittedName>
        <fullName evidence="2">Nucleic acid-binding protein</fullName>
    </submittedName>
</protein>
<organism evidence="2 3">
    <name type="scientific">Pseudanabaena galeata UHCC 0370</name>
    <dbReference type="NCBI Taxonomy" id="3110310"/>
    <lineage>
        <taxon>Bacteria</taxon>
        <taxon>Bacillati</taxon>
        <taxon>Cyanobacteriota</taxon>
        <taxon>Cyanophyceae</taxon>
        <taxon>Pseudanabaenales</taxon>
        <taxon>Pseudanabaenaceae</taxon>
        <taxon>Pseudanabaena</taxon>
    </lineage>
</organism>
<comment type="caution">
    <text evidence="2">The sequence shown here is derived from an EMBL/GenBank/DDBJ whole genome shotgun (WGS) entry which is preliminary data.</text>
</comment>
<keyword evidence="3" id="KW-1185">Reference proteome</keyword>
<dbReference type="InterPro" id="IPR002716">
    <property type="entry name" value="PIN_dom"/>
</dbReference>
<evidence type="ECO:0000259" key="1">
    <source>
        <dbReference type="Pfam" id="PF01850"/>
    </source>
</evidence>
<proteinExistence type="predicted"/>
<dbReference type="Proteomes" id="UP001301388">
    <property type="component" value="Unassembled WGS sequence"/>
</dbReference>
<evidence type="ECO:0000313" key="2">
    <source>
        <dbReference type="EMBL" id="MEA5478044.1"/>
    </source>
</evidence>
<dbReference type="Pfam" id="PF01850">
    <property type="entry name" value="PIN"/>
    <property type="match status" value="1"/>
</dbReference>
<dbReference type="CDD" id="cd09854">
    <property type="entry name" value="PIN_VapC-like"/>
    <property type="match status" value="1"/>
</dbReference>
<dbReference type="RefSeq" id="WP_323261623.1">
    <property type="nucleotide sequence ID" value="NZ_JAYGIE010000053.1"/>
</dbReference>